<comment type="pathway">
    <text evidence="7 9">tRNA modification; N(7)-methylguanine-tRNA biosynthesis.</text>
</comment>
<dbReference type="RefSeq" id="WP_015359189.1">
    <property type="nucleotide sequence ID" value="NZ_CP014672.1"/>
</dbReference>
<organism evidence="10 11">
    <name type="scientific">Thermoclostridium stercorarium subsp. thermolacticum DSM 2910</name>
    <dbReference type="NCBI Taxonomy" id="1121336"/>
    <lineage>
        <taxon>Bacteria</taxon>
        <taxon>Bacillati</taxon>
        <taxon>Bacillota</taxon>
        <taxon>Clostridia</taxon>
        <taxon>Eubacteriales</taxon>
        <taxon>Oscillospiraceae</taxon>
        <taxon>Thermoclostridium</taxon>
    </lineage>
</organism>
<reference evidence="10 11" key="1">
    <citation type="submission" date="2016-02" db="EMBL/GenBank/DDBJ databases">
        <title>Comparison of Clostridium stercorarium subspecies using comparative genomics and transcriptomics.</title>
        <authorList>
            <person name="Schellenberg J."/>
            <person name="Thallinger G."/>
            <person name="Levin D.B."/>
            <person name="Zhang X."/>
            <person name="Alvare G."/>
            <person name="Fristensky B."/>
            <person name="Sparling R."/>
        </authorList>
    </citation>
    <scope>NUCLEOTIDE SEQUENCE [LARGE SCALE GENOMIC DNA]</scope>
    <source>
        <strain evidence="10 11">DSM 2910</strain>
    </source>
</reference>
<feature type="binding site" evidence="9">
    <location>
        <position position="69"/>
    </location>
    <ligand>
        <name>S-adenosyl-L-methionine</name>
        <dbReference type="ChEBI" id="CHEBI:59789"/>
    </ligand>
</feature>
<dbReference type="AlphaFoldDB" id="A0A1B1YDM0"/>
<dbReference type="EC" id="2.1.1.33" evidence="9"/>
<dbReference type="InterPro" id="IPR003358">
    <property type="entry name" value="tRNA_(Gua-N-7)_MeTrfase_Trmb"/>
</dbReference>
<dbReference type="CDD" id="cd02440">
    <property type="entry name" value="AdoMet_MTases"/>
    <property type="match status" value="1"/>
</dbReference>
<dbReference type="Proteomes" id="UP000092971">
    <property type="component" value="Chromosome"/>
</dbReference>
<feature type="binding site" evidence="9">
    <location>
        <position position="44"/>
    </location>
    <ligand>
        <name>S-adenosyl-L-methionine</name>
        <dbReference type="ChEBI" id="CHEBI:59789"/>
    </ligand>
</feature>
<dbReference type="GO" id="GO:0043527">
    <property type="term" value="C:tRNA methyltransferase complex"/>
    <property type="evidence" value="ECO:0007669"/>
    <property type="project" value="TreeGrafter"/>
</dbReference>
<dbReference type="PANTHER" id="PTHR23417:SF14">
    <property type="entry name" value="PENTACOTRIPEPTIDE-REPEAT REGION OF PRORP DOMAIN-CONTAINING PROTEIN"/>
    <property type="match status" value="1"/>
</dbReference>
<feature type="binding site" evidence="9">
    <location>
        <position position="122"/>
    </location>
    <ligand>
        <name>substrate</name>
    </ligand>
</feature>
<dbReference type="HAMAP" id="MF_01057">
    <property type="entry name" value="tRNA_methyltr_TrmB"/>
    <property type="match status" value="1"/>
</dbReference>
<dbReference type="Pfam" id="PF02390">
    <property type="entry name" value="Methyltransf_4"/>
    <property type="match status" value="1"/>
</dbReference>
<dbReference type="NCBIfam" id="TIGR00091">
    <property type="entry name" value="tRNA (guanosine(46)-N7)-methyltransferase TrmB"/>
    <property type="match status" value="1"/>
</dbReference>
<comment type="catalytic activity">
    <reaction evidence="1 9">
        <text>guanosine(46) in tRNA + S-adenosyl-L-methionine = N(7)-methylguanosine(46) in tRNA + S-adenosyl-L-homocysteine</text>
        <dbReference type="Rhea" id="RHEA:42708"/>
        <dbReference type="Rhea" id="RHEA-COMP:10188"/>
        <dbReference type="Rhea" id="RHEA-COMP:10189"/>
        <dbReference type="ChEBI" id="CHEBI:57856"/>
        <dbReference type="ChEBI" id="CHEBI:59789"/>
        <dbReference type="ChEBI" id="CHEBI:74269"/>
        <dbReference type="ChEBI" id="CHEBI:74480"/>
        <dbReference type="EC" id="2.1.1.33"/>
    </reaction>
</comment>
<name>A0A1B1YDM0_THEST</name>
<comment type="function">
    <text evidence="2 9">Catalyzes the formation of N(7)-methylguanine at position 46 (m7G46) in tRNA.</text>
</comment>
<dbReference type="InterPro" id="IPR029063">
    <property type="entry name" value="SAM-dependent_MTases_sf"/>
</dbReference>
<evidence type="ECO:0000256" key="2">
    <source>
        <dbReference type="ARBA" id="ARBA00003015"/>
    </source>
</evidence>
<dbReference type="Gene3D" id="3.40.50.150">
    <property type="entry name" value="Vaccinia Virus protein VP39"/>
    <property type="match status" value="1"/>
</dbReference>
<evidence type="ECO:0000256" key="6">
    <source>
        <dbReference type="ARBA" id="ARBA00022694"/>
    </source>
</evidence>
<dbReference type="GO" id="GO:0008176">
    <property type="term" value="F:tRNA (guanine(46)-N7)-methyltransferase activity"/>
    <property type="evidence" value="ECO:0007669"/>
    <property type="project" value="UniProtKB-UniRule"/>
</dbReference>
<comment type="similarity">
    <text evidence="8 9">Belongs to the class I-like SAM-binding methyltransferase superfamily. TrmB family.</text>
</comment>
<evidence type="ECO:0000256" key="1">
    <source>
        <dbReference type="ARBA" id="ARBA00000142"/>
    </source>
</evidence>
<feature type="binding site" evidence="9">
    <location>
        <begin position="192"/>
        <end position="195"/>
    </location>
    <ligand>
        <name>substrate</name>
    </ligand>
</feature>
<dbReference type="PROSITE" id="PS51625">
    <property type="entry name" value="SAM_MT_TRMB"/>
    <property type="match status" value="1"/>
</dbReference>
<feature type="binding site" evidence="9">
    <location>
        <position position="118"/>
    </location>
    <ligand>
        <name>S-adenosyl-L-methionine</name>
        <dbReference type="ChEBI" id="CHEBI:59789"/>
    </ligand>
</feature>
<keyword evidence="5 9" id="KW-0949">S-adenosyl-L-methionine</keyword>
<evidence type="ECO:0000256" key="9">
    <source>
        <dbReference type="HAMAP-Rule" id="MF_01057"/>
    </source>
</evidence>
<protein>
    <recommendedName>
        <fullName evidence="9">tRNA (guanine-N(7)-)-methyltransferase</fullName>
        <ecNumber evidence="9">2.1.1.33</ecNumber>
    </recommendedName>
    <alternativeName>
        <fullName evidence="9">tRNA (guanine(46)-N(7))-methyltransferase</fullName>
    </alternativeName>
    <alternativeName>
        <fullName evidence="9">tRNA(m7G46)-methyltransferase</fullName>
    </alternativeName>
</protein>
<dbReference type="NCBIfam" id="NF001080">
    <property type="entry name" value="PRK00121.2-2"/>
    <property type="match status" value="1"/>
</dbReference>
<evidence type="ECO:0000313" key="11">
    <source>
        <dbReference type="Proteomes" id="UP000092971"/>
    </source>
</evidence>
<evidence type="ECO:0000256" key="7">
    <source>
        <dbReference type="ARBA" id="ARBA00060552"/>
    </source>
</evidence>
<evidence type="ECO:0000256" key="4">
    <source>
        <dbReference type="ARBA" id="ARBA00022679"/>
    </source>
</evidence>
<comment type="caution">
    <text evidence="9">Lacks conserved residue(s) required for the propagation of feature annotation.</text>
</comment>
<evidence type="ECO:0000256" key="3">
    <source>
        <dbReference type="ARBA" id="ARBA00022603"/>
    </source>
</evidence>
<dbReference type="FunFam" id="3.40.50.150:FF:000035">
    <property type="entry name" value="tRNA (guanine-N(7)-)-methyltransferase"/>
    <property type="match status" value="1"/>
</dbReference>
<dbReference type="PANTHER" id="PTHR23417">
    <property type="entry name" value="3-DEOXY-D-MANNO-OCTULOSONIC-ACID TRANSFERASE/TRNA GUANINE-N 7 - -METHYLTRANSFERASE"/>
    <property type="match status" value="1"/>
</dbReference>
<gene>
    <name evidence="9" type="primary">trmB</name>
    <name evidence="10" type="ORF">CSTERTH_07420</name>
</gene>
<keyword evidence="4 9" id="KW-0808">Transferase</keyword>
<evidence type="ECO:0000313" key="10">
    <source>
        <dbReference type="EMBL" id="ANW98864.1"/>
    </source>
</evidence>
<sequence length="220" mass="25464">MRLRNIPKSLDFVYSHPNFVNQPENFAGKWAEEHFHNTNPVYLEIGCGKGKFIITHATQNPSINYIAMEKYLPILGKMIKKLPEEGLPNLAVFNADAENLPEYFGEGEIEIIFLNFSDPWPKKRHTKRRLTNPKFLEMYKKILKENGCIIFKTDNRDFFEYSIEQFELAGFSLQGITYDLHNSPYAEGNVTTEYEEKFLSLGQPIYRLSAHKTENMGANG</sequence>
<dbReference type="InterPro" id="IPR055361">
    <property type="entry name" value="tRNA_methyltr_TrmB_bact"/>
</dbReference>
<dbReference type="UniPathway" id="UPA00989"/>
<dbReference type="SUPFAM" id="SSF53335">
    <property type="entry name" value="S-adenosyl-L-methionine-dependent methyltransferases"/>
    <property type="match status" value="1"/>
</dbReference>
<accession>A0A1B1YDM0</accession>
<feature type="binding site" evidence="9">
    <location>
        <position position="96"/>
    </location>
    <ligand>
        <name>S-adenosyl-L-methionine</name>
        <dbReference type="ChEBI" id="CHEBI:59789"/>
    </ligand>
</feature>
<dbReference type="EMBL" id="CP014672">
    <property type="protein sequence ID" value="ANW98864.1"/>
    <property type="molecule type" value="Genomic_DNA"/>
</dbReference>
<evidence type="ECO:0000256" key="5">
    <source>
        <dbReference type="ARBA" id="ARBA00022691"/>
    </source>
</evidence>
<proteinExistence type="inferred from homology"/>
<feature type="binding site" evidence="9">
    <location>
        <position position="154"/>
    </location>
    <ligand>
        <name>substrate</name>
    </ligand>
</feature>
<keyword evidence="6 9" id="KW-0819">tRNA processing</keyword>
<dbReference type="OrthoDB" id="9802090at2"/>
<keyword evidence="3 9" id="KW-0489">Methyltransferase</keyword>
<evidence type="ECO:0000256" key="8">
    <source>
        <dbReference type="ARBA" id="ARBA00060767"/>
    </source>
</evidence>